<dbReference type="InterPro" id="IPR003709">
    <property type="entry name" value="VanY-like_core_dom"/>
</dbReference>
<keyword evidence="3" id="KW-0378">Hydrolase</keyword>
<dbReference type="PANTHER" id="PTHR34385:SF1">
    <property type="entry name" value="PEPTIDOGLYCAN L-ALANYL-D-GLUTAMATE ENDOPEPTIDASE CWLK"/>
    <property type="match status" value="1"/>
</dbReference>
<evidence type="ECO:0000259" key="2">
    <source>
        <dbReference type="Pfam" id="PF02557"/>
    </source>
</evidence>
<evidence type="ECO:0000313" key="4">
    <source>
        <dbReference type="Proteomes" id="UP000198611"/>
    </source>
</evidence>
<dbReference type="GO" id="GO:0004180">
    <property type="term" value="F:carboxypeptidase activity"/>
    <property type="evidence" value="ECO:0007669"/>
    <property type="project" value="UniProtKB-KW"/>
</dbReference>
<dbReference type="CDD" id="cd14814">
    <property type="entry name" value="Peptidase_M15"/>
    <property type="match status" value="1"/>
</dbReference>
<accession>A0A1I1QKQ3</accession>
<evidence type="ECO:0000256" key="1">
    <source>
        <dbReference type="SAM" id="MobiDB-lite"/>
    </source>
</evidence>
<keyword evidence="3" id="KW-0121">Carboxypeptidase</keyword>
<dbReference type="InterPro" id="IPR009045">
    <property type="entry name" value="Zn_M74/Hedgehog-like"/>
</dbReference>
<organism evidence="3 4">
    <name type="scientific">Thiohalospira halophila DSM 15071</name>
    <dbReference type="NCBI Taxonomy" id="1123397"/>
    <lineage>
        <taxon>Bacteria</taxon>
        <taxon>Pseudomonadati</taxon>
        <taxon>Pseudomonadota</taxon>
        <taxon>Gammaproteobacteria</taxon>
        <taxon>Thiohalospirales</taxon>
        <taxon>Thiohalospiraceae</taxon>
        <taxon>Thiohalospira</taxon>
    </lineage>
</organism>
<reference evidence="3 4" key="1">
    <citation type="submission" date="2016-10" db="EMBL/GenBank/DDBJ databases">
        <authorList>
            <person name="de Groot N.N."/>
        </authorList>
    </citation>
    <scope>NUCLEOTIDE SEQUENCE [LARGE SCALE GENOMIC DNA]</scope>
    <source>
        <strain evidence="3 4">HL3</strain>
    </source>
</reference>
<protein>
    <submittedName>
        <fullName evidence="3">D-alanyl-D-alanine carboxypeptidase</fullName>
    </submittedName>
</protein>
<dbReference type="AlphaFoldDB" id="A0A1I1QKQ3"/>
<sequence length="285" mass="31902">MDAEQAAGSTQSPKPTAAGGATETGDAGELETRVLVEPNAPPQQMADRDRYLRRIREFDEDHREDVHLDAADRERLAQVVARLERVIKFVGYGNFNLLSFDRMLRFARNYEAIGAFTPAELDFMDGIFAADARRYGFFGEKVVTELTARFPEQEARKVAGSGHYLLHGEAEGLFRDLRRKVGDELVLTSGVRSVVKQMHLFLAKAVETGGNLSRASRSLAPPGYSYHGIGDFDVGKAGFGERNFTAEFAETELFHRLADLGLVDIRYTDRNPYGVRFEPWHIKVV</sequence>
<dbReference type="Gene3D" id="3.30.1380.10">
    <property type="match status" value="1"/>
</dbReference>
<name>A0A1I1QKQ3_9GAMM</name>
<dbReference type="Proteomes" id="UP000198611">
    <property type="component" value="Unassembled WGS sequence"/>
</dbReference>
<dbReference type="Pfam" id="PF02557">
    <property type="entry name" value="VanY"/>
    <property type="match status" value="1"/>
</dbReference>
<evidence type="ECO:0000313" key="3">
    <source>
        <dbReference type="EMBL" id="SFD22704.1"/>
    </source>
</evidence>
<gene>
    <name evidence="3" type="ORF">SAMN05660831_01150</name>
</gene>
<feature type="compositionally biased region" description="Low complexity" evidence="1">
    <location>
        <begin position="16"/>
        <end position="27"/>
    </location>
</feature>
<keyword evidence="3" id="KW-0645">Protease</keyword>
<dbReference type="InterPro" id="IPR052179">
    <property type="entry name" value="DD-CPase-like"/>
</dbReference>
<feature type="region of interest" description="Disordered" evidence="1">
    <location>
        <begin position="1"/>
        <end position="47"/>
    </location>
</feature>
<dbReference type="SUPFAM" id="SSF55166">
    <property type="entry name" value="Hedgehog/DD-peptidase"/>
    <property type="match status" value="1"/>
</dbReference>
<feature type="domain" description="D-alanyl-D-alanine carboxypeptidase-like core" evidence="2">
    <location>
        <begin position="177"/>
        <end position="283"/>
    </location>
</feature>
<dbReference type="GO" id="GO:0006508">
    <property type="term" value="P:proteolysis"/>
    <property type="evidence" value="ECO:0007669"/>
    <property type="project" value="InterPro"/>
</dbReference>
<dbReference type="PANTHER" id="PTHR34385">
    <property type="entry name" value="D-ALANYL-D-ALANINE CARBOXYPEPTIDASE"/>
    <property type="match status" value="1"/>
</dbReference>
<dbReference type="STRING" id="1123397.SAMN05660831_01150"/>
<proteinExistence type="predicted"/>
<keyword evidence="4" id="KW-1185">Reference proteome</keyword>
<dbReference type="EMBL" id="FOMJ01000003">
    <property type="protein sequence ID" value="SFD22704.1"/>
    <property type="molecule type" value="Genomic_DNA"/>
</dbReference>